<dbReference type="Proteomes" id="UP001071230">
    <property type="component" value="Unassembled WGS sequence"/>
</dbReference>
<feature type="transmembrane region" description="Helical" evidence="7">
    <location>
        <begin position="86"/>
        <end position="111"/>
    </location>
</feature>
<keyword evidence="5 7" id="KW-1133">Transmembrane helix</keyword>
<evidence type="ECO:0000256" key="4">
    <source>
        <dbReference type="ARBA" id="ARBA00022692"/>
    </source>
</evidence>
<reference evidence="8" key="2">
    <citation type="submission" date="2020-01" db="EMBL/GenBank/DDBJ databases">
        <authorList>
            <person name="Hornung B."/>
        </authorList>
    </citation>
    <scope>NUCLEOTIDE SEQUENCE</scope>
    <source>
        <strain evidence="8">PacBioINE</strain>
    </source>
</reference>
<dbReference type="PIRSF" id="PIRSF004810">
    <property type="entry name" value="ChrA"/>
    <property type="match status" value="1"/>
</dbReference>
<feature type="transmembrane region" description="Helical" evidence="7">
    <location>
        <begin position="59"/>
        <end position="80"/>
    </location>
</feature>
<feature type="transmembrane region" description="Helical" evidence="7">
    <location>
        <begin position="234"/>
        <end position="253"/>
    </location>
</feature>
<evidence type="ECO:0000313" key="8">
    <source>
        <dbReference type="EMBL" id="CAA7601491.1"/>
    </source>
</evidence>
<comment type="subcellular location">
    <subcellularLocation>
        <location evidence="1">Cell membrane</location>
        <topology evidence="1">Multi-pass membrane protein</topology>
    </subcellularLocation>
</comment>
<evidence type="ECO:0000256" key="3">
    <source>
        <dbReference type="ARBA" id="ARBA00022475"/>
    </source>
</evidence>
<dbReference type="Pfam" id="PF02417">
    <property type="entry name" value="Chromate_transp"/>
    <property type="match status" value="2"/>
</dbReference>
<accession>A0A8S0WYH8</accession>
<dbReference type="NCBIfam" id="TIGR00937">
    <property type="entry name" value="2A51"/>
    <property type="match status" value="1"/>
</dbReference>
<evidence type="ECO:0000256" key="1">
    <source>
        <dbReference type="ARBA" id="ARBA00004651"/>
    </source>
</evidence>
<protein>
    <submittedName>
        <fullName evidence="9">Chromate transporter, chromate ion transporter</fullName>
    </submittedName>
    <submittedName>
        <fullName evidence="8">Chromate transporter, long chain</fullName>
    </submittedName>
</protein>
<feature type="transmembrane region" description="Helical" evidence="7">
    <location>
        <begin position="362"/>
        <end position="395"/>
    </location>
</feature>
<dbReference type="KEGG" id="aacx:DEACI_2158"/>
<dbReference type="GO" id="GO:0015109">
    <property type="term" value="F:chromate transmembrane transporter activity"/>
    <property type="evidence" value="ECO:0007669"/>
    <property type="project" value="InterPro"/>
</dbReference>
<feature type="transmembrane region" description="Helical" evidence="7">
    <location>
        <begin position="20"/>
        <end position="38"/>
    </location>
</feature>
<dbReference type="RefSeq" id="WP_240985013.1">
    <property type="nucleotide sequence ID" value="NZ_CDGJ01000016.1"/>
</dbReference>
<dbReference type="InterPro" id="IPR052518">
    <property type="entry name" value="CHR_Transporter"/>
</dbReference>
<proteinExistence type="inferred from homology"/>
<evidence type="ECO:0000256" key="6">
    <source>
        <dbReference type="ARBA" id="ARBA00023136"/>
    </source>
</evidence>
<evidence type="ECO:0000256" key="7">
    <source>
        <dbReference type="SAM" id="Phobius"/>
    </source>
</evidence>
<dbReference type="PANTHER" id="PTHR43663:SF1">
    <property type="entry name" value="CHROMATE TRANSPORTER"/>
    <property type="match status" value="1"/>
</dbReference>
<reference evidence="9" key="1">
    <citation type="submission" date="2014-11" db="EMBL/GenBank/DDBJ databases">
        <authorList>
            <person name="Hornung B.V."/>
        </authorList>
    </citation>
    <scope>NUCLEOTIDE SEQUENCE</scope>
    <source>
        <strain evidence="9">INE</strain>
    </source>
</reference>
<feature type="transmembrane region" description="Helical" evidence="7">
    <location>
        <begin position="151"/>
        <end position="183"/>
    </location>
</feature>
<keyword evidence="4 7" id="KW-0812">Transmembrane</keyword>
<evidence type="ECO:0000256" key="5">
    <source>
        <dbReference type="ARBA" id="ARBA00022989"/>
    </source>
</evidence>
<evidence type="ECO:0000313" key="9">
    <source>
        <dbReference type="EMBL" id="CEJ06146.1"/>
    </source>
</evidence>
<organism evidence="8">
    <name type="scientific">Acididesulfobacillus acetoxydans</name>
    <dbReference type="NCBI Taxonomy" id="1561005"/>
    <lineage>
        <taxon>Bacteria</taxon>
        <taxon>Bacillati</taxon>
        <taxon>Bacillota</taxon>
        <taxon>Clostridia</taxon>
        <taxon>Eubacteriales</taxon>
        <taxon>Peptococcaceae</taxon>
        <taxon>Acididesulfobacillus</taxon>
    </lineage>
</organism>
<dbReference type="EMBL" id="CDGJ01000016">
    <property type="protein sequence ID" value="CEJ06146.1"/>
    <property type="molecule type" value="Genomic_DNA"/>
</dbReference>
<evidence type="ECO:0000256" key="2">
    <source>
        <dbReference type="ARBA" id="ARBA00005262"/>
    </source>
</evidence>
<feature type="transmembrane region" description="Helical" evidence="7">
    <location>
        <begin position="298"/>
        <end position="322"/>
    </location>
</feature>
<feature type="transmembrane region" description="Helical" evidence="7">
    <location>
        <begin position="208"/>
        <end position="228"/>
    </location>
</feature>
<keyword evidence="3" id="KW-1003">Cell membrane</keyword>
<dbReference type="GO" id="GO:0005886">
    <property type="term" value="C:plasma membrane"/>
    <property type="evidence" value="ECO:0007669"/>
    <property type="project" value="UniProtKB-SubCell"/>
</dbReference>
<name>A0A8S0WYH8_9FIRM</name>
<sequence length="400" mass="43264">MDQALATSTPGPKEISLREIFFTFFKMGLTAFGPAMMAEAKKNIVKRKKWLDEQEFLNGLALAQFLPGATFVTLTVFMGYRIRRLAGAFASFTGFILPPTALMAFLSYLYFRYSGISLVHSAFAGLEAVVVALIANAVLDIGKSVLKDWKAIAIAIVALGVAWLNISIFLILLLAGCLSIILYRPWTTVRNGSPADTKPALSFSTREIIIVLGAIAIIALLSGLNPLLLRLESVFFGIGLFVFGNGFTMIPLIQQQVVNVYHWLSLSQFAVGIALGQVTPGPIVITATFVGYKVAGLLGAAAATIGIFAPCFLLVLLVMPVYGKVKENRWVKAVFKGILASFVGLMTLVLWGMAWHSLTDPITIVLALAALAALRFAKLDVLWVVLSGTALYLLVQMICH</sequence>
<dbReference type="InterPro" id="IPR014047">
    <property type="entry name" value="Chr_Tranpt_l_chain"/>
</dbReference>
<feature type="transmembrane region" description="Helical" evidence="7">
    <location>
        <begin position="260"/>
        <end position="278"/>
    </location>
</feature>
<keyword evidence="10" id="KW-1185">Reference proteome</keyword>
<dbReference type="PANTHER" id="PTHR43663">
    <property type="entry name" value="CHROMATE TRANSPORT PROTEIN-RELATED"/>
    <property type="match status" value="1"/>
</dbReference>
<comment type="similarity">
    <text evidence="2">Belongs to the chromate ion transporter (CHR) (TC 2.A.51) family.</text>
</comment>
<evidence type="ECO:0000313" key="10">
    <source>
        <dbReference type="Proteomes" id="UP001071230"/>
    </source>
</evidence>
<dbReference type="InterPro" id="IPR003370">
    <property type="entry name" value="Chromate_transpt"/>
</dbReference>
<dbReference type="EMBL" id="LR746496">
    <property type="protein sequence ID" value="CAA7601491.1"/>
    <property type="molecule type" value="Genomic_DNA"/>
</dbReference>
<keyword evidence="6 7" id="KW-0472">Membrane</keyword>
<feature type="transmembrane region" description="Helical" evidence="7">
    <location>
        <begin position="118"/>
        <end position="139"/>
    </location>
</feature>
<dbReference type="AlphaFoldDB" id="A0A8S0WYH8"/>
<gene>
    <name evidence="9" type="ORF">DEACI_0592</name>
    <name evidence="8" type="ORF">DEACI_2158</name>
</gene>
<dbReference type="Proteomes" id="UP000836597">
    <property type="component" value="Chromosome"/>
</dbReference>
<feature type="transmembrane region" description="Helical" evidence="7">
    <location>
        <begin position="334"/>
        <end position="356"/>
    </location>
</feature>